<keyword evidence="4 8" id="KW-0863">Zinc-finger</keyword>
<feature type="chain" id="PRO_5043452306" description="C2H2-type domain-containing protein" evidence="9">
    <location>
        <begin position="18"/>
        <end position="148"/>
    </location>
</feature>
<dbReference type="PROSITE" id="PS00028">
    <property type="entry name" value="ZINC_FINGER_C2H2_1"/>
    <property type="match status" value="1"/>
</dbReference>
<dbReference type="EMBL" id="JARKIK010000042">
    <property type="protein sequence ID" value="KAK8737519.1"/>
    <property type="molecule type" value="Genomic_DNA"/>
</dbReference>
<dbReference type="PANTHER" id="PTHR24394">
    <property type="entry name" value="ZINC FINGER PROTEIN"/>
    <property type="match status" value="1"/>
</dbReference>
<evidence type="ECO:0000256" key="9">
    <source>
        <dbReference type="SAM" id="SignalP"/>
    </source>
</evidence>
<evidence type="ECO:0000256" key="6">
    <source>
        <dbReference type="ARBA" id="ARBA00023125"/>
    </source>
</evidence>
<keyword evidence="5" id="KW-0862">Zinc</keyword>
<evidence type="ECO:0000259" key="10">
    <source>
        <dbReference type="PROSITE" id="PS50157"/>
    </source>
</evidence>
<dbReference type="GO" id="GO:0000981">
    <property type="term" value="F:DNA-binding transcription factor activity, RNA polymerase II-specific"/>
    <property type="evidence" value="ECO:0007669"/>
    <property type="project" value="TreeGrafter"/>
</dbReference>
<dbReference type="GO" id="GO:0005634">
    <property type="term" value="C:nucleus"/>
    <property type="evidence" value="ECO:0007669"/>
    <property type="project" value="UniProtKB-SubCell"/>
</dbReference>
<comment type="subcellular location">
    <subcellularLocation>
        <location evidence="1">Nucleus</location>
    </subcellularLocation>
</comment>
<keyword evidence="7" id="KW-0539">Nucleus</keyword>
<evidence type="ECO:0000256" key="1">
    <source>
        <dbReference type="ARBA" id="ARBA00004123"/>
    </source>
</evidence>
<comment type="caution">
    <text evidence="11">The sequence shown here is derived from an EMBL/GenBank/DDBJ whole genome shotgun (WGS) entry which is preliminary data.</text>
</comment>
<feature type="domain" description="C2H2-type" evidence="10">
    <location>
        <begin position="117"/>
        <end position="148"/>
    </location>
</feature>
<dbReference type="PANTHER" id="PTHR24394:SF29">
    <property type="entry name" value="MYONEURIN"/>
    <property type="match status" value="1"/>
</dbReference>
<protein>
    <recommendedName>
        <fullName evidence="10">C2H2-type domain-containing protein</fullName>
    </recommendedName>
</protein>
<sequence length="148" mass="16516">MLLPSKVGLLLLQGVLVQPKDILGLSPFQDNMGRVPGGSFSHRMRAITCNLEGGGWAVDRESAVKSGYGPSWGDTQVSAEHVGTEERPFPCPYCPLSFKRRYTLQEHVRIHIGARPYACRSCGKTFTQRSSLLKHVRVRVCQKHILQK</sequence>
<feature type="domain" description="C2H2-type" evidence="10">
    <location>
        <begin position="89"/>
        <end position="116"/>
    </location>
</feature>
<keyword evidence="12" id="KW-1185">Reference proteome</keyword>
<dbReference type="AlphaFoldDB" id="A0AAW0XHJ0"/>
<dbReference type="GO" id="GO:0008270">
    <property type="term" value="F:zinc ion binding"/>
    <property type="evidence" value="ECO:0007669"/>
    <property type="project" value="UniProtKB-KW"/>
</dbReference>
<dbReference type="PROSITE" id="PS50157">
    <property type="entry name" value="ZINC_FINGER_C2H2_2"/>
    <property type="match status" value="2"/>
</dbReference>
<dbReference type="FunFam" id="3.30.160.60:FF:000384">
    <property type="entry name" value="Zinc finger protein 550"/>
    <property type="match status" value="1"/>
</dbReference>
<evidence type="ECO:0000256" key="2">
    <source>
        <dbReference type="ARBA" id="ARBA00022723"/>
    </source>
</evidence>
<evidence type="ECO:0000256" key="4">
    <source>
        <dbReference type="ARBA" id="ARBA00022771"/>
    </source>
</evidence>
<dbReference type="FunFam" id="3.30.160.60:FF:000202">
    <property type="entry name" value="Zinc finger protein 574"/>
    <property type="match status" value="1"/>
</dbReference>
<keyword evidence="3" id="KW-0677">Repeat</keyword>
<dbReference type="SMART" id="SM00355">
    <property type="entry name" value="ZnF_C2H2"/>
    <property type="match status" value="2"/>
</dbReference>
<evidence type="ECO:0000256" key="8">
    <source>
        <dbReference type="PROSITE-ProRule" id="PRU00042"/>
    </source>
</evidence>
<feature type="signal peptide" evidence="9">
    <location>
        <begin position="1"/>
        <end position="17"/>
    </location>
</feature>
<evidence type="ECO:0000313" key="11">
    <source>
        <dbReference type="EMBL" id="KAK8737519.1"/>
    </source>
</evidence>
<dbReference type="Proteomes" id="UP001445076">
    <property type="component" value="Unassembled WGS sequence"/>
</dbReference>
<dbReference type="InterPro" id="IPR013087">
    <property type="entry name" value="Znf_C2H2_type"/>
</dbReference>
<dbReference type="GO" id="GO:0032502">
    <property type="term" value="P:developmental process"/>
    <property type="evidence" value="ECO:0007669"/>
    <property type="project" value="UniProtKB-ARBA"/>
</dbReference>
<organism evidence="11 12">
    <name type="scientific">Cherax quadricarinatus</name>
    <name type="common">Australian red claw crayfish</name>
    <dbReference type="NCBI Taxonomy" id="27406"/>
    <lineage>
        <taxon>Eukaryota</taxon>
        <taxon>Metazoa</taxon>
        <taxon>Ecdysozoa</taxon>
        <taxon>Arthropoda</taxon>
        <taxon>Crustacea</taxon>
        <taxon>Multicrustacea</taxon>
        <taxon>Malacostraca</taxon>
        <taxon>Eumalacostraca</taxon>
        <taxon>Eucarida</taxon>
        <taxon>Decapoda</taxon>
        <taxon>Pleocyemata</taxon>
        <taxon>Astacidea</taxon>
        <taxon>Parastacoidea</taxon>
        <taxon>Parastacidae</taxon>
        <taxon>Cherax</taxon>
    </lineage>
</organism>
<evidence type="ECO:0000256" key="5">
    <source>
        <dbReference type="ARBA" id="ARBA00022833"/>
    </source>
</evidence>
<keyword evidence="2" id="KW-0479">Metal-binding</keyword>
<dbReference type="SUPFAM" id="SSF57667">
    <property type="entry name" value="beta-beta-alpha zinc fingers"/>
    <property type="match status" value="1"/>
</dbReference>
<name>A0AAW0XHJ0_CHEQU</name>
<dbReference type="GO" id="GO:0003677">
    <property type="term" value="F:DNA binding"/>
    <property type="evidence" value="ECO:0007669"/>
    <property type="project" value="UniProtKB-KW"/>
</dbReference>
<dbReference type="InterPro" id="IPR036236">
    <property type="entry name" value="Znf_C2H2_sf"/>
</dbReference>
<keyword evidence="6" id="KW-0238">DNA-binding</keyword>
<evidence type="ECO:0000256" key="7">
    <source>
        <dbReference type="ARBA" id="ARBA00023242"/>
    </source>
</evidence>
<evidence type="ECO:0000256" key="3">
    <source>
        <dbReference type="ARBA" id="ARBA00022737"/>
    </source>
</evidence>
<keyword evidence="9" id="KW-0732">Signal</keyword>
<dbReference type="Gene3D" id="3.30.160.60">
    <property type="entry name" value="Classic Zinc Finger"/>
    <property type="match status" value="2"/>
</dbReference>
<dbReference type="Pfam" id="PF00096">
    <property type="entry name" value="zf-C2H2"/>
    <property type="match status" value="2"/>
</dbReference>
<reference evidence="11 12" key="1">
    <citation type="journal article" date="2024" name="BMC Genomics">
        <title>Genome assembly of redclaw crayfish (Cherax quadricarinatus) provides insights into its immune adaptation and hypoxia tolerance.</title>
        <authorList>
            <person name="Liu Z."/>
            <person name="Zheng J."/>
            <person name="Li H."/>
            <person name="Fang K."/>
            <person name="Wang S."/>
            <person name="He J."/>
            <person name="Zhou D."/>
            <person name="Weng S."/>
            <person name="Chi M."/>
            <person name="Gu Z."/>
            <person name="He J."/>
            <person name="Li F."/>
            <person name="Wang M."/>
        </authorList>
    </citation>
    <scope>NUCLEOTIDE SEQUENCE [LARGE SCALE GENOMIC DNA]</scope>
    <source>
        <strain evidence="11">ZL_2023a</strain>
    </source>
</reference>
<gene>
    <name evidence="11" type="ORF">OTU49_004531</name>
</gene>
<proteinExistence type="predicted"/>
<evidence type="ECO:0000313" key="12">
    <source>
        <dbReference type="Proteomes" id="UP001445076"/>
    </source>
</evidence>
<accession>A0AAW0XHJ0</accession>